<organism evidence="1 2">
    <name type="scientific">Candidatus Pedobacter colombiensis</name>
    <dbReference type="NCBI Taxonomy" id="3121371"/>
    <lineage>
        <taxon>Bacteria</taxon>
        <taxon>Pseudomonadati</taxon>
        <taxon>Bacteroidota</taxon>
        <taxon>Sphingobacteriia</taxon>
        <taxon>Sphingobacteriales</taxon>
        <taxon>Sphingobacteriaceae</taxon>
        <taxon>Pedobacter</taxon>
    </lineage>
</organism>
<gene>
    <name evidence="1" type="ORF">P0Y49_08995</name>
</gene>
<dbReference type="Proteomes" id="UP001214530">
    <property type="component" value="Chromosome"/>
</dbReference>
<evidence type="ECO:0000313" key="2">
    <source>
        <dbReference type="Proteomes" id="UP001214530"/>
    </source>
</evidence>
<evidence type="ECO:0000313" key="1">
    <source>
        <dbReference type="EMBL" id="WEK21278.1"/>
    </source>
</evidence>
<dbReference type="EMBL" id="CP119313">
    <property type="protein sequence ID" value="WEK21278.1"/>
    <property type="molecule type" value="Genomic_DNA"/>
</dbReference>
<accession>A0AAJ5W9K1</accession>
<proteinExistence type="predicted"/>
<protein>
    <submittedName>
        <fullName evidence="1">Uncharacterized protein</fullName>
    </submittedName>
</protein>
<name>A0AAJ5W9K1_9SPHI</name>
<dbReference type="AlphaFoldDB" id="A0AAJ5W9K1"/>
<sequence length="149" mass="17394">MTSNQGDVIERIVRTKIGISELSRILHVSRTSIYNWFQHGHLNHETICKIGQAINHDFANEFPEEFANAKQQATMDVGHEKTDQNANCSIQYWMNKYITLLEKYTELLSEYAKPEAKSNFRSITARGSIRYNHDKEYRIDKRDHSLSCI</sequence>
<reference evidence="1" key="1">
    <citation type="submission" date="2023-03" db="EMBL/GenBank/DDBJ databases">
        <title>Andean soil-derived lignocellulolytic bacterial consortium as a source of novel taxa and putative plastic-active enzymes.</title>
        <authorList>
            <person name="Diaz-Garcia L."/>
            <person name="Chuvochina M."/>
            <person name="Feuerriegel G."/>
            <person name="Bunk B."/>
            <person name="Sproer C."/>
            <person name="Streit W.R."/>
            <person name="Rodriguez L.M."/>
            <person name="Overmann J."/>
            <person name="Jimenez D.J."/>
        </authorList>
    </citation>
    <scope>NUCLEOTIDE SEQUENCE</scope>
    <source>
        <strain evidence="1">MAG 3858</strain>
    </source>
</reference>